<gene>
    <name evidence="8" type="ORF">GTO89_06160</name>
</gene>
<dbReference type="Gene3D" id="6.10.340.10">
    <property type="match status" value="1"/>
</dbReference>
<dbReference type="AlphaFoldDB" id="A0A845LAM3"/>
<feature type="domain" description="HAMP" evidence="7">
    <location>
        <begin position="212"/>
        <end position="264"/>
    </location>
</feature>
<organism evidence="8 9">
    <name type="scientific">Heliomicrobium gestii</name>
    <name type="common">Heliobacterium gestii</name>
    <dbReference type="NCBI Taxonomy" id="2699"/>
    <lineage>
        <taxon>Bacteria</taxon>
        <taxon>Bacillati</taxon>
        <taxon>Bacillota</taxon>
        <taxon>Clostridia</taxon>
        <taxon>Eubacteriales</taxon>
        <taxon>Heliobacteriaceae</taxon>
        <taxon>Heliomicrobium</taxon>
    </lineage>
</organism>
<dbReference type="InterPro" id="IPR004090">
    <property type="entry name" value="Chemotax_Me-accpt_rcpt"/>
</dbReference>
<proteinExistence type="inferred from homology"/>
<evidence type="ECO:0000313" key="8">
    <source>
        <dbReference type="EMBL" id="MZP42621.1"/>
    </source>
</evidence>
<feature type="transmembrane region" description="Helical" evidence="5">
    <location>
        <begin position="184"/>
        <end position="207"/>
    </location>
</feature>
<evidence type="ECO:0000256" key="5">
    <source>
        <dbReference type="SAM" id="Phobius"/>
    </source>
</evidence>
<keyword evidence="4" id="KW-0175">Coiled coil</keyword>
<evidence type="ECO:0000256" key="3">
    <source>
        <dbReference type="PROSITE-ProRule" id="PRU00284"/>
    </source>
</evidence>
<dbReference type="CDD" id="cd19411">
    <property type="entry name" value="MCP2201-like_sensor"/>
    <property type="match status" value="1"/>
</dbReference>
<dbReference type="SMART" id="SM00304">
    <property type="entry name" value="HAMP"/>
    <property type="match status" value="1"/>
</dbReference>
<evidence type="ECO:0000259" key="7">
    <source>
        <dbReference type="PROSITE" id="PS50885"/>
    </source>
</evidence>
<dbReference type="Pfam" id="PF00015">
    <property type="entry name" value="MCPsignal"/>
    <property type="match status" value="1"/>
</dbReference>
<dbReference type="InterPro" id="IPR024478">
    <property type="entry name" value="HlyB_4HB_MCP"/>
</dbReference>
<dbReference type="PROSITE" id="PS50885">
    <property type="entry name" value="HAMP"/>
    <property type="match status" value="1"/>
</dbReference>
<accession>A0A845LAM3</accession>
<dbReference type="Gene3D" id="1.10.287.950">
    <property type="entry name" value="Methyl-accepting chemotaxis protein"/>
    <property type="match status" value="1"/>
</dbReference>
<feature type="coiled-coil region" evidence="4">
    <location>
        <begin position="653"/>
        <end position="687"/>
    </location>
</feature>
<dbReference type="InterPro" id="IPR003660">
    <property type="entry name" value="HAMP_dom"/>
</dbReference>
<dbReference type="OrthoDB" id="5392220at2"/>
<sequence>MSWLSKLKISNKLLVYTLFVLVFLIIMGGVNGYFLSQITRGTEEMYNDRLLPVQWMGEVRTLSRDTEAKMWEIIISRDPERQKELAQGIEKNTAKVNELQDKYKQTKLDNEEVQKLTELEPAQDYTRSVRKMVIQLGMEGRTEEAIAVFRGNQVVFTKVIDLREDIAEYNRIVAERLHNDVEKLAVQTNITVIITTALLMIVCYLIGSLITRSLTAPIDELQLCMTRVGAADLTAYGNVRSTDEVGQMTATFNQMVSNQTETVGMIRSAAENLAASSQELAASSQEVSASIQDVAHSIQSISDETDRGNNAIVDASTVLVELSSLIQIARAQAQKAADNSRLMTEAAATGRQTVNETIGRMSKIKEKTLETESLMSTLEQYSQQIRMISDTITAIAEQTNLLALNASIEAARAGEAGRGFAVVADEVRKLAEQSNRGAWEVSQLIEKITESTLAAVAATLQSREEVDAGVTVVQQAGQALENIGEAVQHTEEAVDNIVTVTTENVASSDKIVKLIDSVATVIENVNRHVHQVAAAVEETTASMETIAAGSEETSAVASELLHSVQRFRLETDSKLSPVQILTKAKSDHLLWKLRIENMLKGVIQIQPEEVNTHQECRLGRWYFGDNAFADDPDFIAIDGPHHKVHECASKAVVAFHAGNRPEAERQYKELERNSEQVLRLLDRLIEKVDR</sequence>
<dbReference type="Proteomes" id="UP000471031">
    <property type="component" value="Unassembled WGS sequence"/>
</dbReference>
<dbReference type="Pfam" id="PF00672">
    <property type="entry name" value="HAMP"/>
    <property type="match status" value="1"/>
</dbReference>
<dbReference type="InterPro" id="IPR047347">
    <property type="entry name" value="YvaQ-like_sensor"/>
</dbReference>
<dbReference type="PRINTS" id="PR00260">
    <property type="entry name" value="CHEMTRNSDUCR"/>
</dbReference>
<evidence type="ECO:0000256" key="4">
    <source>
        <dbReference type="SAM" id="Coils"/>
    </source>
</evidence>
<name>A0A845LAM3_HELGE</name>
<dbReference type="Pfam" id="PF13682">
    <property type="entry name" value="CZB"/>
    <property type="match status" value="1"/>
</dbReference>
<protein>
    <submittedName>
        <fullName evidence="8">HAMP domain-containing protein</fullName>
    </submittedName>
</protein>
<dbReference type="CDD" id="cd06225">
    <property type="entry name" value="HAMP"/>
    <property type="match status" value="1"/>
</dbReference>
<evidence type="ECO:0000256" key="2">
    <source>
        <dbReference type="ARBA" id="ARBA00029447"/>
    </source>
</evidence>
<dbReference type="GO" id="GO:0004888">
    <property type="term" value="F:transmembrane signaling receptor activity"/>
    <property type="evidence" value="ECO:0007669"/>
    <property type="project" value="InterPro"/>
</dbReference>
<feature type="transmembrane region" description="Helical" evidence="5">
    <location>
        <begin position="13"/>
        <end position="35"/>
    </location>
</feature>
<dbReference type="GO" id="GO:0016020">
    <property type="term" value="C:membrane"/>
    <property type="evidence" value="ECO:0007669"/>
    <property type="project" value="InterPro"/>
</dbReference>
<dbReference type="EMBL" id="WXEX01000004">
    <property type="protein sequence ID" value="MZP42621.1"/>
    <property type="molecule type" value="Genomic_DNA"/>
</dbReference>
<dbReference type="RefSeq" id="WP_161261184.1">
    <property type="nucleotide sequence ID" value="NZ_JAFBDC010000003.1"/>
</dbReference>
<dbReference type="CDD" id="cd11386">
    <property type="entry name" value="MCP_signal"/>
    <property type="match status" value="1"/>
</dbReference>
<dbReference type="SUPFAM" id="SSF58104">
    <property type="entry name" value="Methyl-accepting chemotaxis protein (MCP) signaling domain"/>
    <property type="match status" value="1"/>
</dbReference>
<reference evidence="8 9" key="1">
    <citation type="submission" date="2020-01" db="EMBL/GenBank/DDBJ databases">
        <title>Whole genome sequence of Heliobacterium gestii DSM 11169.</title>
        <authorList>
            <person name="Kyndt J.A."/>
            <person name="Meyer T.E."/>
        </authorList>
    </citation>
    <scope>NUCLEOTIDE SEQUENCE [LARGE SCALE GENOMIC DNA]</scope>
    <source>
        <strain evidence="8 9">DSM 11169</strain>
    </source>
</reference>
<dbReference type="Gene3D" id="1.20.120.30">
    <property type="entry name" value="Aspartate receptor, ligand-binding domain"/>
    <property type="match status" value="1"/>
</dbReference>
<comment type="similarity">
    <text evidence="2">Belongs to the methyl-accepting chemotaxis (MCP) protein family.</text>
</comment>
<dbReference type="SMART" id="SM00283">
    <property type="entry name" value="MA"/>
    <property type="match status" value="1"/>
</dbReference>
<keyword evidence="1 3" id="KW-0807">Transducer</keyword>
<feature type="coiled-coil region" evidence="4">
    <location>
        <begin position="89"/>
        <end position="116"/>
    </location>
</feature>
<keyword evidence="5" id="KW-0472">Membrane</keyword>
<evidence type="ECO:0000256" key="1">
    <source>
        <dbReference type="ARBA" id="ARBA00023224"/>
    </source>
</evidence>
<dbReference type="PANTHER" id="PTHR32089">
    <property type="entry name" value="METHYL-ACCEPTING CHEMOTAXIS PROTEIN MCPB"/>
    <property type="match status" value="1"/>
</dbReference>
<evidence type="ECO:0000259" key="6">
    <source>
        <dbReference type="PROSITE" id="PS50111"/>
    </source>
</evidence>
<dbReference type="InterPro" id="IPR004089">
    <property type="entry name" value="MCPsignal_dom"/>
</dbReference>
<dbReference type="PROSITE" id="PS50111">
    <property type="entry name" value="CHEMOTAXIS_TRANSDUC_2"/>
    <property type="match status" value="1"/>
</dbReference>
<keyword evidence="5" id="KW-1133">Transmembrane helix</keyword>
<comment type="caution">
    <text evidence="8">The sequence shown here is derived from an EMBL/GenBank/DDBJ whole genome shotgun (WGS) entry which is preliminary data.</text>
</comment>
<dbReference type="GO" id="GO:0006935">
    <property type="term" value="P:chemotaxis"/>
    <property type="evidence" value="ECO:0007669"/>
    <property type="project" value="InterPro"/>
</dbReference>
<keyword evidence="5" id="KW-0812">Transmembrane</keyword>
<keyword evidence="9" id="KW-1185">Reference proteome</keyword>
<feature type="domain" description="Methyl-accepting transducer" evidence="6">
    <location>
        <begin position="283"/>
        <end position="519"/>
    </location>
</feature>
<dbReference type="Pfam" id="PF12729">
    <property type="entry name" value="4HB_MCP_1"/>
    <property type="match status" value="1"/>
</dbReference>
<dbReference type="InterPro" id="IPR025991">
    <property type="entry name" value="Chemoreceptor_zinc-bind_dom"/>
</dbReference>
<evidence type="ECO:0000313" key="9">
    <source>
        <dbReference type="Proteomes" id="UP000471031"/>
    </source>
</evidence>
<dbReference type="PANTHER" id="PTHR32089:SF112">
    <property type="entry name" value="LYSOZYME-LIKE PROTEIN-RELATED"/>
    <property type="match status" value="1"/>
</dbReference>
<dbReference type="GO" id="GO:0007165">
    <property type="term" value="P:signal transduction"/>
    <property type="evidence" value="ECO:0007669"/>
    <property type="project" value="UniProtKB-KW"/>
</dbReference>